<dbReference type="EMBL" id="WIGM01000031">
    <property type="protein sequence ID" value="KAF6843799.1"/>
    <property type="molecule type" value="Genomic_DNA"/>
</dbReference>
<protein>
    <submittedName>
        <fullName evidence="2">Uncharacterized protein</fullName>
    </submittedName>
</protein>
<dbReference type="AlphaFoldDB" id="A0A8H6NWF1"/>
<gene>
    <name evidence="2" type="ORF">CMUS01_01718</name>
</gene>
<keyword evidence="3" id="KW-1185">Reference proteome</keyword>
<comment type="caution">
    <text evidence="2">The sequence shown here is derived from an EMBL/GenBank/DDBJ whole genome shotgun (WGS) entry which is preliminary data.</text>
</comment>
<dbReference type="Proteomes" id="UP000639643">
    <property type="component" value="Unassembled WGS sequence"/>
</dbReference>
<proteinExistence type="predicted"/>
<feature type="region of interest" description="Disordered" evidence="1">
    <location>
        <begin position="54"/>
        <end position="81"/>
    </location>
</feature>
<reference evidence="2" key="1">
    <citation type="journal article" date="2020" name="Phytopathology">
        <title>Genome Sequence Resources of Colletotrichum truncatum, C. plurivorum, C. musicola, and C. sojae: Four Species Pathogenic to Soybean (Glycine max).</title>
        <authorList>
            <person name="Rogerio F."/>
            <person name="Boufleur T.R."/>
            <person name="Ciampi-Guillardi M."/>
            <person name="Sukno S.A."/>
            <person name="Thon M.R."/>
            <person name="Massola Junior N.S."/>
            <person name="Baroncelli R."/>
        </authorList>
    </citation>
    <scope>NUCLEOTIDE SEQUENCE</scope>
    <source>
        <strain evidence="2">LFN0074</strain>
    </source>
</reference>
<sequence>MSAMPTSDPVDAQSGGESAVIGVYGSHRTSEARSPSCGVFDKSHRPELAEDLCRPSADSAQKTGSRAALSLWPAQIPSQRG</sequence>
<evidence type="ECO:0000313" key="3">
    <source>
        <dbReference type="Proteomes" id="UP000639643"/>
    </source>
</evidence>
<feature type="region of interest" description="Disordered" evidence="1">
    <location>
        <begin position="1"/>
        <end position="39"/>
    </location>
</feature>
<accession>A0A8H6NWF1</accession>
<organism evidence="2 3">
    <name type="scientific">Colletotrichum musicola</name>
    <dbReference type="NCBI Taxonomy" id="2175873"/>
    <lineage>
        <taxon>Eukaryota</taxon>
        <taxon>Fungi</taxon>
        <taxon>Dikarya</taxon>
        <taxon>Ascomycota</taxon>
        <taxon>Pezizomycotina</taxon>
        <taxon>Sordariomycetes</taxon>
        <taxon>Hypocreomycetidae</taxon>
        <taxon>Glomerellales</taxon>
        <taxon>Glomerellaceae</taxon>
        <taxon>Colletotrichum</taxon>
        <taxon>Colletotrichum orchidearum species complex</taxon>
    </lineage>
</organism>
<evidence type="ECO:0000313" key="2">
    <source>
        <dbReference type="EMBL" id="KAF6843799.1"/>
    </source>
</evidence>
<evidence type="ECO:0000256" key="1">
    <source>
        <dbReference type="SAM" id="MobiDB-lite"/>
    </source>
</evidence>
<name>A0A8H6NWF1_9PEZI</name>